<evidence type="ECO:0000313" key="3">
    <source>
        <dbReference type="Proteomes" id="UP000194003"/>
    </source>
</evidence>
<keyword evidence="3" id="KW-1185">Reference proteome</keyword>
<gene>
    <name evidence="2" type="ORF">MAIT1_03927</name>
</gene>
<sequence>MAWDAEQRRAFAEAHAQEWKRIYRRVYFFSFWWVFILLGGVATWLGGMFVSWDWRLAWPLATLIWALLFWFTANDLAAKRKRGHIDGETYCPAVVTDVELSDEKHGVWLVKFKYRQLKSGKIKQESDYTTLADVERWPERRLTQDLLIGVFALSNPSEQVVLSDFPAPSGLPALREVGPKGFFDGMWGPIMTSAPPRKRAPKLYGAQRARFRSVYSA</sequence>
<feature type="transmembrane region" description="Helical" evidence="1">
    <location>
        <begin position="56"/>
        <end position="73"/>
    </location>
</feature>
<evidence type="ECO:0000313" key="2">
    <source>
        <dbReference type="EMBL" id="OSM07155.1"/>
    </source>
</evidence>
<comment type="caution">
    <text evidence="2">The sequence shown here is derived from an EMBL/GenBank/DDBJ whole genome shotgun (WGS) entry which is preliminary data.</text>
</comment>
<feature type="transmembrane region" description="Helical" evidence="1">
    <location>
        <begin position="26"/>
        <end position="50"/>
    </location>
</feature>
<keyword evidence="1" id="KW-1133">Transmembrane helix</keyword>
<keyword evidence="1" id="KW-0812">Transmembrane</keyword>
<accession>A0A1Y2KBG3</accession>
<proteinExistence type="predicted"/>
<dbReference type="RefSeq" id="WP_085441111.1">
    <property type="nucleotide sequence ID" value="NZ_LVJN01000015.1"/>
</dbReference>
<protein>
    <recommendedName>
        <fullName evidence="4">Transmembrane protein</fullName>
    </recommendedName>
</protein>
<dbReference type="Proteomes" id="UP000194003">
    <property type="component" value="Unassembled WGS sequence"/>
</dbReference>
<evidence type="ECO:0000256" key="1">
    <source>
        <dbReference type="SAM" id="Phobius"/>
    </source>
</evidence>
<reference evidence="2 3" key="1">
    <citation type="journal article" date="2016" name="BMC Genomics">
        <title>Combined genomic and structural analyses of a cultured magnetotactic bacterium reveals its niche adaptation to a dynamic environment.</title>
        <authorList>
            <person name="Araujo A.C."/>
            <person name="Morillo V."/>
            <person name="Cypriano J."/>
            <person name="Teixeira L.C."/>
            <person name="Leao P."/>
            <person name="Lyra S."/>
            <person name="Almeida L.G."/>
            <person name="Bazylinski D.A."/>
            <person name="Vasconcellos A.T."/>
            <person name="Abreu F."/>
            <person name="Lins U."/>
        </authorList>
    </citation>
    <scope>NUCLEOTIDE SEQUENCE [LARGE SCALE GENOMIC DNA]</scope>
    <source>
        <strain evidence="2 3">IT-1</strain>
    </source>
</reference>
<organism evidence="2 3">
    <name type="scientific">Magnetofaba australis IT-1</name>
    <dbReference type="NCBI Taxonomy" id="1434232"/>
    <lineage>
        <taxon>Bacteria</taxon>
        <taxon>Pseudomonadati</taxon>
        <taxon>Pseudomonadota</taxon>
        <taxon>Magnetococcia</taxon>
        <taxon>Magnetococcales</taxon>
        <taxon>Magnetococcaceae</taxon>
        <taxon>Magnetofaba</taxon>
    </lineage>
</organism>
<dbReference type="EMBL" id="LVJN01000015">
    <property type="protein sequence ID" value="OSM07155.1"/>
    <property type="molecule type" value="Genomic_DNA"/>
</dbReference>
<keyword evidence="1" id="KW-0472">Membrane</keyword>
<evidence type="ECO:0008006" key="4">
    <source>
        <dbReference type="Google" id="ProtNLM"/>
    </source>
</evidence>
<name>A0A1Y2KBG3_9PROT</name>
<dbReference type="STRING" id="1434232.MAIT1_03927"/>
<dbReference type="AlphaFoldDB" id="A0A1Y2KBG3"/>